<dbReference type="RefSeq" id="WP_167475109.1">
    <property type="nucleotide sequence ID" value="NZ_CP046172.1"/>
</dbReference>
<feature type="transmembrane region" description="Helical" evidence="1">
    <location>
        <begin position="52"/>
        <end position="72"/>
    </location>
</feature>
<keyword evidence="1" id="KW-1133">Transmembrane helix</keyword>
<protein>
    <submittedName>
        <fullName evidence="2">Uncharacterized protein</fullName>
    </submittedName>
</protein>
<keyword evidence="1" id="KW-0812">Transmembrane</keyword>
<feature type="transmembrane region" description="Helical" evidence="1">
    <location>
        <begin position="7"/>
        <end position="27"/>
    </location>
</feature>
<dbReference type="EMBL" id="CP046172">
    <property type="protein sequence ID" value="QIS12421.1"/>
    <property type="molecule type" value="Genomic_DNA"/>
</dbReference>
<accession>A0A6G9YGV7</accession>
<evidence type="ECO:0000313" key="3">
    <source>
        <dbReference type="Proteomes" id="UP000503540"/>
    </source>
</evidence>
<dbReference type="KEGG" id="nah:F5544_22800"/>
<keyword evidence="1" id="KW-0472">Membrane</keyword>
<keyword evidence="3" id="KW-1185">Reference proteome</keyword>
<dbReference type="Proteomes" id="UP000503540">
    <property type="component" value="Chromosome"/>
</dbReference>
<evidence type="ECO:0000256" key="1">
    <source>
        <dbReference type="SAM" id="Phobius"/>
    </source>
</evidence>
<reference evidence="2 3" key="1">
    <citation type="journal article" date="2019" name="ACS Chem. Biol.">
        <title>Identification and Mobilization of a Cryptic Antibiotic Biosynthesis Gene Locus from a Human-Pathogenic Nocardia Isolate.</title>
        <authorList>
            <person name="Herisse M."/>
            <person name="Ishida K."/>
            <person name="Porter J.L."/>
            <person name="Howden B."/>
            <person name="Hertweck C."/>
            <person name="Stinear T.P."/>
            <person name="Pidot S.J."/>
        </authorList>
    </citation>
    <scope>NUCLEOTIDE SEQUENCE [LARGE SCALE GENOMIC DNA]</scope>
    <source>
        <strain evidence="2 3">AUSMDU00012717</strain>
    </source>
</reference>
<evidence type="ECO:0000313" key="2">
    <source>
        <dbReference type="EMBL" id="QIS12421.1"/>
    </source>
</evidence>
<name>A0A6G9YGV7_9NOCA</name>
<proteinExistence type="predicted"/>
<organism evidence="2 3">
    <name type="scientific">Nocardia arthritidis</name>
    <dbReference type="NCBI Taxonomy" id="228602"/>
    <lineage>
        <taxon>Bacteria</taxon>
        <taxon>Bacillati</taxon>
        <taxon>Actinomycetota</taxon>
        <taxon>Actinomycetes</taxon>
        <taxon>Mycobacteriales</taxon>
        <taxon>Nocardiaceae</taxon>
        <taxon>Nocardia</taxon>
    </lineage>
</organism>
<gene>
    <name evidence="2" type="ORF">F5544_22800</name>
</gene>
<sequence>MNRRLWLLPLVALPIATVVTLVIRIGMVRDRASDWSGEGCIVGPYDPAERTYLYVITVLMVLTAALAIYLLVKIRDRAVRITAAVVVAATVIGALYLVTVWGGMEYNNRPVPELPCPDRWERGN</sequence>
<dbReference type="AlphaFoldDB" id="A0A6G9YGV7"/>
<feature type="transmembrane region" description="Helical" evidence="1">
    <location>
        <begin position="84"/>
        <end position="104"/>
    </location>
</feature>